<dbReference type="PANTHER" id="PTHR30314:SF3">
    <property type="entry name" value="MITOCHONDRIAL DIVISION PROTEIN FSZA"/>
    <property type="match status" value="1"/>
</dbReference>
<sequence>MSEEIKSKLKFRLVEERYGAKIKVVGIGGGGGNAINRMIEAGIEGVKFITVNTDLQALNSTKARTQVQIGEQLTKGLGSGGRPDIGKQAALEDTEKLV</sequence>
<feature type="region of interest" description="Disordered" evidence="3">
    <location>
        <begin position="77"/>
        <end position="98"/>
    </location>
</feature>
<dbReference type="GO" id="GO:0005525">
    <property type="term" value="F:GTP binding"/>
    <property type="evidence" value="ECO:0007669"/>
    <property type="project" value="UniProtKB-KW"/>
</dbReference>
<feature type="non-terminal residue" evidence="5">
    <location>
        <position position="98"/>
    </location>
</feature>
<dbReference type="Pfam" id="PF00091">
    <property type="entry name" value="Tubulin"/>
    <property type="match status" value="1"/>
</dbReference>
<proteinExistence type="predicted"/>
<evidence type="ECO:0000259" key="4">
    <source>
        <dbReference type="SMART" id="SM00864"/>
    </source>
</evidence>
<dbReference type="InterPro" id="IPR036525">
    <property type="entry name" value="Tubulin/FtsZ_GTPase_sf"/>
</dbReference>
<dbReference type="PANTHER" id="PTHR30314">
    <property type="entry name" value="CELL DIVISION PROTEIN FTSZ-RELATED"/>
    <property type="match status" value="1"/>
</dbReference>
<organism evidence="5">
    <name type="scientific">marine sediment metagenome</name>
    <dbReference type="NCBI Taxonomy" id="412755"/>
    <lineage>
        <taxon>unclassified sequences</taxon>
        <taxon>metagenomes</taxon>
        <taxon>ecological metagenomes</taxon>
    </lineage>
</organism>
<name>X1FS45_9ZZZZ</name>
<dbReference type="GO" id="GO:0003924">
    <property type="term" value="F:GTPase activity"/>
    <property type="evidence" value="ECO:0007669"/>
    <property type="project" value="InterPro"/>
</dbReference>
<dbReference type="AlphaFoldDB" id="X1FS45"/>
<feature type="domain" description="Tubulin/FtsZ GTPase" evidence="4">
    <location>
        <begin position="21"/>
        <end position="98"/>
    </location>
</feature>
<comment type="caution">
    <text evidence="5">The sequence shown here is derived from an EMBL/GenBank/DDBJ whole genome shotgun (WGS) entry which is preliminary data.</text>
</comment>
<dbReference type="Gene3D" id="3.40.50.1440">
    <property type="entry name" value="Tubulin/FtsZ, GTPase domain"/>
    <property type="match status" value="1"/>
</dbReference>
<dbReference type="SUPFAM" id="SSF52490">
    <property type="entry name" value="Tubulin nucleotide-binding domain-like"/>
    <property type="match status" value="1"/>
</dbReference>
<dbReference type="GO" id="GO:0032153">
    <property type="term" value="C:cell division site"/>
    <property type="evidence" value="ECO:0007669"/>
    <property type="project" value="TreeGrafter"/>
</dbReference>
<dbReference type="EMBL" id="BARU01014324">
    <property type="protein sequence ID" value="GAH32184.1"/>
    <property type="molecule type" value="Genomic_DNA"/>
</dbReference>
<evidence type="ECO:0000256" key="2">
    <source>
        <dbReference type="ARBA" id="ARBA00023134"/>
    </source>
</evidence>
<dbReference type="InterPro" id="IPR020805">
    <property type="entry name" value="Cell_div_FtsZ_CS"/>
</dbReference>
<evidence type="ECO:0000256" key="3">
    <source>
        <dbReference type="SAM" id="MobiDB-lite"/>
    </source>
</evidence>
<keyword evidence="1" id="KW-0547">Nucleotide-binding</keyword>
<protein>
    <recommendedName>
        <fullName evidence="4">Tubulin/FtsZ GTPase domain-containing protein</fullName>
    </recommendedName>
</protein>
<accession>X1FS45</accession>
<dbReference type="InterPro" id="IPR003008">
    <property type="entry name" value="Tubulin_FtsZ_GTPase"/>
</dbReference>
<dbReference type="GO" id="GO:0051301">
    <property type="term" value="P:cell division"/>
    <property type="evidence" value="ECO:0007669"/>
    <property type="project" value="TreeGrafter"/>
</dbReference>
<dbReference type="GO" id="GO:0005737">
    <property type="term" value="C:cytoplasm"/>
    <property type="evidence" value="ECO:0007669"/>
    <property type="project" value="TreeGrafter"/>
</dbReference>
<evidence type="ECO:0000313" key="5">
    <source>
        <dbReference type="EMBL" id="GAH32184.1"/>
    </source>
</evidence>
<gene>
    <name evidence="5" type="ORF">S03H2_25345</name>
</gene>
<reference evidence="5" key="1">
    <citation type="journal article" date="2014" name="Front. Microbiol.">
        <title>High frequency of phylogenetically diverse reductive dehalogenase-homologous genes in deep subseafloor sedimentary metagenomes.</title>
        <authorList>
            <person name="Kawai M."/>
            <person name="Futagami T."/>
            <person name="Toyoda A."/>
            <person name="Takaki Y."/>
            <person name="Nishi S."/>
            <person name="Hori S."/>
            <person name="Arai W."/>
            <person name="Tsubouchi T."/>
            <person name="Morono Y."/>
            <person name="Uchiyama I."/>
            <person name="Ito T."/>
            <person name="Fujiyama A."/>
            <person name="Inagaki F."/>
            <person name="Takami H."/>
        </authorList>
    </citation>
    <scope>NUCLEOTIDE SEQUENCE</scope>
    <source>
        <strain evidence="5">Expedition CK06-06</strain>
    </source>
</reference>
<keyword evidence="2" id="KW-0342">GTP-binding</keyword>
<dbReference type="SMART" id="SM00864">
    <property type="entry name" value="Tubulin"/>
    <property type="match status" value="1"/>
</dbReference>
<dbReference type="PROSITE" id="PS01134">
    <property type="entry name" value="FTSZ_1"/>
    <property type="match status" value="1"/>
</dbReference>
<dbReference type="InterPro" id="IPR045061">
    <property type="entry name" value="FtsZ/CetZ"/>
</dbReference>
<evidence type="ECO:0000256" key="1">
    <source>
        <dbReference type="ARBA" id="ARBA00022741"/>
    </source>
</evidence>